<dbReference type="PANTHER" id="PTHR10677:SF25">
    <property type="entry name" value="UBIQUITIN-LIKE PROTEIN 7"/>
    <property type="match status" value="1"/>
</dbReference>
<dbReference type="InterPro" id="IPR047878">
    <property type="entry name" value="UBL7_UBA"/>
</dbReference>
<dbReference type="InterPro" id="IPR029071">
    <property type="entry name" value="Ubiquitin-like_domsf"/>
</dbReference>
<sequence>MESLESQPCVFLGLKVKPGPVERHKLENFTLENTVSLLKNEAAKKTNIPSTNLELIHHGKILKDESTLLDSGIKSGEMVHVIKKKVQNPPPPPTIYSDAELQMLNNSLRTLGCTPNAAGWTRAMQLLNEESAMTEIIEHAPSLCEDCMTISILHEVELLAALAANLQTMRRGAEAHPDLPNALRQLMRLVRSRSNVPTSETAPTSGFAYSLEALSEDEDAEEEETEESESRSAITQEQLAAALQVQTWANSTRGQSYDLRRHNLAGQPSFERSTAYGDATNVVASQRARTRYLCRTQAATEAVLSSSNRGTGSGAVGQERLLRLLQTAAEPDGSSPPAPSARSPAAAGAVASAGASGAITAEMFSSAISDALTRANPAGTPMDQSAAASSSQSPVQREDFSAQLQHMHEMGLLDDALNLRALRICSGDVNAAINLVFTGED</sequence>
<dbReference type="Gene3D" id="3.10.20.90">
    <property type="entry name" value="Phosphatidylinositol 3-kinase Catalytic Subunit, Chain A, domain 1"/>
    <property type="match status" value="1"/>
</dbReference>
<dbReference type="PROSITE" id="PS50030">
    <property type="entry name" value="UBA"/>
    <property type="match status" value="1"/>
</dbReference>
<dbReference type="OrthoDB" id="10016665at2759"/>
<dbReference type="Pfam" id="PF00240">
    <property type="entry name" value="ubiquitin"/>
    <property type="match status" value="1"/>
</dbReference>
<gene>
    <name evidence="4" type="primary">jg14771</name>
    <name evidence="4" type="ORF">PAEG_LOCUS25863</name>
</gene>
<protein>
    <submittedName>
        <fullName evidence="4">Jg14771 protein</fullName>
    </submittedName>
</protein>
<dbReference type="SUPFAM" id="SSF46934">
    <property type="entry name" value="UBA-like"/>
    <property type="match status" value="1"/>
</dbReference>
<evidence type="ECO:0000256" key="1">
    <source>
        <dbReference type="SAM" id="MobiDB-lite"/>
    </source>
</evidence>
<dbReference type="SUPFAM" id="SSF54236">
    <property type="entry name" value="Ubiquitin-like"/>
    <property type="match status" value="1"/>
</dbReference>
<organism evidence="4 5">
    <name type="scientific">Pararge aegeria aegeria</name>
    <dbReference type="NCBI Taxonomy" id="348720"/>
    <lineage>
        <taxon>Eukaryota</taxon>
        <taxon>Metazoa</taxon>
        <taxon>Ecdysozoa</taxon>
        <taxon>Arthropoda</taxon>
        <taxon>Hexapoda</taxon>
        <taxon>Insecta</taxon>
        <taxon>Pterygota</taxon>
        <taxon>Neoptera</taxon>
        <taxon>Endopterygota</taxon>
        <taxon>Lepidoptera</taxon>
        <taxon>Glossata</taxon>
        <taxon>Ditrysia</taxon>
        <taxon>Papilionoidea</taxon>
        <taxon>Nymphalidae</taxon>
        <taxon>Satyrinae</taxon>
        <taxon>Satyrini</taxon>
        <taxon>Parargina</taxon>
        <taxon>Pararge</taxon>
    </lineage>
</organism>
<comment type="caution">
    <text evidence="4">The sequence shown here is derived from an EMBL/GenBank/DDBJ whole genome shotgun (WGS) entry which is preliminary data.</text>
</comment>
<dbReference type="EMBL" id="CAKXAJ010026349">
    <property type="protein sequence ID" value="CAH2267306.1"/>
    <property type="molecule type" value="Genomic_DNA"/>
</dbReference>
<feature type="region of interest" description="Disordered" evidence="1">
    <location>
        <begin position="215"/>
        <end position="235"/>
    </location>
</feature>
<evidence type="ECO:0000259" key="3">
    <source>
        <dbReference type="PROSITE" id="PS50053"/>
    </source>
</evidence>
<proteinExistence type="predicted"/>
<dbReference type="GO" id="GO:0031593">
    <property type="term" value="F:polyubiquitin modification-dependent protein binding"/>
    <property type="evidence" value="ECO:0007669"/>
    <property type="project" value="TreeGrafter"/>
</dbReference>
<dbReference type="InterPro" id="IPR015940">
    <property type="entry name" value="UBA"/>
</dbReference>
<dbReference type="Gene3D" id="1.10.8.10">
    <property type="entry name" value="DNA helicase RuvA subunit, C-terminal domain"/>
    <property type="match status" value="1"/>
</dbReference>
<dbReference type="AlphaFoldDB" id="A0A8S4SKT3"/>
<dbReference type="Proteomes" id="UP000838756">
    <property type="component" value="Unassembled WGS sequence"/>
</dbReference>
<evidence type="ECO:0000259" key="2">
    <source>
        <dbReference type="PROSITE" id="PS50030"/>
    </source>
</evidence>
<dbReference type="InterPro" id="IPR015496">
    <property type="entry name" value="Ubiquilin"/>
</dbReference>
<evidence type="ECO:0000313" key="5">
    <source>
        <dbReference type="Proteomes" id="UP000838756"/>
    </source>
</evidence>
<evidence type="ECO:0000313" key="4">
    <source>
        <dbReference type="EMBL" id="CAH2267306.1"/>
    </source>
</evidence>
<feature type="compositionally biased region" description="Low complexity" evidence="1">
    <location>
        <begin position="384"/>
        <end position="393"/>
    </location>
</feature>
<dbReference type="PROSITE" id="PS50053">
    <property type="entry name" value="UBIQUITIN_2"/>
    <property type="match status" value="1"/>
</dbReference>
<keyword evidence="5" id="KW-1185">Reference proteome</keyword>
<reference evidence="4" key="1">
    <citation type="submission" date="2022-03" db="EMBL/GenBank/DDBJ databases">
        <authorList>
            <person name="Lindestad O."/>
        </authorList>
    </citation>
    <scope>NUCLEOTIDE SEQUENCE</scope>
</reference>
<feature type="compositionally biased region" description="Acidic residues" evidence="1">
    <location>
        <begin position="215"/>
        <end position="227"/>
    </location>
</feature>
<accession>A0A8S4SKT3</accession>
<feature type="domain" description="UBA" evidence="2">
    <location>
        <begin position="394"/>
        <end position="439"/>
    </location>
</feature>
<dbReference type="SMART" id="SM00213">
    <property type="entry name" value="UBQ"/>
    <property type="match status" value="1"/>
</dbReference>
<feature type="region of interest" description="Disordered" evidence="1">
    <location>
        <begin position="375"/>
        <end position="399"/>
    </location>
</feature>
<name>A0A8S4SKT3_9NEOP</name>
<dbReference type="InterPro" id="IPR000626">
    <property type="entry name" value="Ubiquitin-like_dom"/>
</dbReference>
<dbReference type="InterPro" id="IPR009060">
    <property type="entry name" value="UBA-like_sf"/>
</dbReference>
<dbReference type="CDD" id="cd14326">
    <property type="entry name" value="UBA_UBL7"/>
    <property type="match status" value="1"/>
</dbReference>
<dbReference type="CDD" id="cd17039">
    <property type="entry name" value="Ubl_ubiquitin_like"/>
    <property type="match status" value="1"/>
</dbReference>
<dbReference type="GO" id="GO:0006511">
    <property type="term" value="P:ubiquitin-dependent protein catabolic process"/>
    <property type="evidence" value="ECO:0007669"/>
    <property type="project" value="TreeGrafter"/>
</dbReference>
<dbReference type="GO" id="GO:0005829">
    <property type="term" value="C:cytosol"/>
    <property type="evidence" value="ECO:0007669"/>
    <property type="project" value="TreeGrafter"/>
</dbReference>
<dbReference type="PANTHER" id="PTHR10677">
    <property type="entry name" value="UBIQUILIN"/>
    <property type="match status" value="1"/>
</dbReference>
<feature type="domain" description="Ubiquitin-like" evidence="3">
    <location>
        <begin position="10"/>
        <end position="88"/>
    </location>
</feature>